<evidence type="ECO:0000259" key="1">
    <source>
        <dbReference type="Pfam" id="PF02589"/>
    </source>
</evidence>
<dbReference type="AlphaFoldDB" id="A0A1G2BIW6"/>
<dbReference type="InterPro" id="IPR024185">
    <property type="entry name" value="FTHF_cligase-like_sf"/>
</dbReference>
<comment type="caution">
    <text evidence="2">The sequence shown here is derived from an EMBL/GenBank/DDBJ whole genome shotgun (WGS) entry which is preliminary data.</text>
</comment>
<dbReference type="EMBL" id="MHKK01000042">
    <property type="protein sequence ID" value="OGY89104.1"/>
    <property type="molecule type" value="Genomic_DNA"/>
</dbReference>
<dbReference type="Proteomes" id="UP000177817">
    <property type="component" value="Unassembled WGS sequence"/>
</dbReference>
<dbReference type="InterPro" id="IPR037171">
    <property type="entry name" value="NagB/RpiA_transferase-like"/>
</dbReference>
<reference evidence="2 3" key="1">
    <citation type="journal article" date="2016" name="Nat. Commun.">
        <title>Thousands of microbial genomes shed light on interconnected biogeochemical processes in an aquifer system.</title>
        <authorList>
            <person name="Anantharaman K."/>
            <person name="Brown C.T."/>
            <person name="Hug L.A."/>
            <person name="Sharon I."/>
            <person name="Castelle C.J."/>
            <person name="Probst A.J."/>
            <person name="Thomas B.C."/>
            <person name="Singh A."/>
            <person name="Wilkins M.J."/>
            <person name="Karaoz U."/>
            <person name="Brodie E.L."/>
            <person name="Williams K.H."/>
            <person name="Hubbard S.S."/>
            <person name="Banfield J.F."/>
        </authorList>
    </citation>
    <scope>NUCLEOTIDE SEQUENCE [LARGE SCALE GENOMIC DNA]</scope>
</reference>
<organism evidence="2 3">
    <name type="scientific">Candidatus Komeilibacteria bacterium RIFCSPHIGHO2_01_FULL_52_14</name>
    <dbReference type="NCBI Taxonomy" id="1798549"/>
    <lineage>
        <taxon>Bacteria</taxon>
        <taxon>Candidatus Komeiliibacteriota</taxon>
    </lineage>
</organism>
<accession>A0A1G2BIW6</accession>
<dbReference type="Pfam" id="PF02589">
    <property type="entry name" value="LUD_dom"/>
    <property type="match status" value="1"/>
</dbReference>
<gene>
    <name evidence="2" type="ORF">A2677_01010</name>
</gene>
<evidence type="ECO:0000313" key="2">
    <source>
        <dbReference type="EMBL" id="OGY89104.1"/>
    </source>
</evidence>
<dbReference type="PANTHER" id="PTHR36179">
    <property type="entry name" value="LUD_DOM DOMAIN-CONTAINING PROTEIN"/>
    <property type="match status" value="1"/>
</dbReference>
<dbReference type="Gene3D" id="3.40.50.10420">
    <property type="entry name" value="NagB/RpiA/CoA transferase-like"/>
    <property type="match status" value="1"/>
</dbReference>
<sequence length="205" mass="22683">MNYNQLASQKALDATVKALREKGYEVIVVETGAEALTKVKELIPKGTSVMNGSSTTLEQIGYIEYLKSGDHGWVNPKVAILAEKDKAKQALLRRQALISDYYVGSVHAVAQNGEFVIGSNTGSQMPHIVYSSPNLIFIVSTKKIVATLADAMQRLVEHVVPLEDQHMQQLYKIGTNLNKVVIFKGESKFNGRTIRMIFVKEDLGF</sequence>
<dbReference type="InterPro" id="IPR003741">
    <property type="entry name" value="LUD_dom"/>
</dbReference>
<evidence type="ECO:0000313" key="3">
    <source>
        <dbReference type="Proteomes" id="UP000177817"/>
    </source>
</evidence>
<feature type="domain" description="LUD" evidence="1">
    <location>
        <begin position="13"/>
        <end position="160"/>
    </location>
</feature>
<proteinExistence type="predicted"/>
<protein>
    <recommendedName>
        <fullName evidence="1">LUD domain-containing protein</fullName>
    </recommendedName>
</protein>
<name>A0A1G2BIW6_9BACT</name>
<dbReference type="SUPFAM" id="SSF100950">
    <property type="entry name" value="NagB/RpiA/CoA transferase-like"/>
    <property type="match status" value="1"/>
</dbReference>
<dbReference type="PANTHER" id="PTHR36179:SF2">
    <property type="entry name" value="LUD DOMAIN-CONTAINING PROTEIN"/>
    <property type="match status" value="1"/>
</dbReference>